<protein>
    <recommendedName>
        <fullName evidence="1">Chromosomal replication initiator DnaA C-terminal domain-containing protein</fullName>
    </recommendedName>
</protein>
<evidence type="ECO:0000313" key="2">
    <source>
        <dbReference type="EMBL" id="MCI0126208.1"/>
    </source>
</evidence>
<dbReference type="GO" id="GO:0006270">
    <property type="term" value="P:DNA replication initiation"/>
    <property type="evidence" value="ECO:0007669"/>
    <property type="project" value="InterPro"/>
</dbReference>
<dbReference type="GO" id="GO:0005524">
    <property type="term" value="F:ATP binding"/>
    <property type="evidence" value="ECO:0007669"/>
    <property type="project" value="InterPro"/>
</dbReference>
<dbReference type="Gene3D" id="1.10.1750.10">
    <property type="match status" value="1"/>
</dbReference>
<proteinExistence type="predicted"/>
<evidence type="ECO:0000313" key="3">
    <source>
        <dbReference type="Proteomes" id="UP001156140"/>
    </source>
</evidence>
<dbReference type="Pfam" id="PF08299">
    <property type="entry name" value="Bac_DnaA_C"/>
    <property type="match status" value="1"/>
</dbReference>
<dbReference type="SMART" id="SM00760">
    <property type="entry name" value="Bac_DnaA_C"/>
    <property type="match status" value="1"/>
</dbReference>
<dbReference type="RefSeq" id="WP_281735175.1">
    <property type="nucleotide sequence ID" value="NZ_JAKETQ010000001.1"/>
</dbReference>
<dbReference type="InterPro" id="IPR013159">
    <property type="entry name" value="DnaA_C"/>
</dbReference>
<feature type="domain" description="Chromosomal replication initiator DnaA C-terminal" evidence="1">
    <location>
        <begin position="32"/>
        <end position="101"/>
    </location>
</feature>
<organism evidence="2 3">
    <name type="scientific">Paradevosia shaoguanensis</name>
    <dbReference type="NCBI Taxonomy" id="1335043"/>
    <lineage>
        <taxon>Bacteria</taxon>
        <taxon>Pseudomonadati</taxon>
        <taxon>Pseudomonadota</taxon>
        <taxon>Alphaproteobacteria</taxon>
        <taxon>Hyphomicrobiales</taxon>
        <taxon>Devosiaceae</taxon>
        <taxon>Paradevosia</taxon>
    </lineage>
</organism>
<dbReference type="GO" id="GO:0006275">
    <property type="term" value="P:regulation of DNA replication"/>
    <property type="evidence" value="ECO:0007669"/>
    <property type="project" value="InterPro"/>
</dbReference>
<evidence type="ECO:0000259" key="1">
    <source>
        <dbReference type="SMART" id="SM00760"/>
    </source>
</evidence>
<dbReference type="InterPro" id="IPR010921">
    <property type="entry name" value="Trp_repressor/repl_initiator"/>
</dbReference>
<keyword evidence="3" id="KW-1185">Reference proteome</keyword>
<gene>
    <name evidence="2" type="ORF">ML536_05150</name>
</gene>
<name>A0AA41UAB7_9HYPH</name>
<comment type="caution">
    <text evidence="2">The sequence shown here is derived from an EMBL/GenBank/DDBJ whole genome shotgun (WGS) entry which is preliminary data.</text>
</comment>
<dbReference type="AlphaFoldDB" id="A0AA41UAB7"/>
<dbReference type="Proteomes" id="UP001156140">
    <property type="component" value="Unassembled WGS sequence"/>
</dbReference>
<dbReference type="EMBL" id="JALAZD010000001">
    <property type="protein sequence ID" value="MCI0126208.1"/>
    <property type="molecule type" value="Genomic_DNA"/>
</dbReference>
<dbReference type="GO" id="GO:0043565">
    <property type="term" value="F:sequence-specific DNA binding"/>
    <property type="evidence" value="ECO:0007669"/>
    <property type="project" value="InterPro"/>
</dbReference>
<reference evidence="2" key="1">
    <citation type="submission" date="2022-03" db="EMBL/GenBank/DDBJ databases">
        <title>The complete genome sequence of a Methyloterrigena soli.</title>
        <authorList>
            <person name="Zi Z."/>
        </authorList>
    </citation>
    <scope>NUCLEOTIDE SEQUENCE</scope>
    <source>
        <strain evidence="2">M48</strain>
    </source>
</reference>
<dbReference type="CDD" id="cd06571">
    <property type="entry name" value="Bac_DnaA_C"/>
    <property type="match status" value="1"/>
</dbReference>
<sequence>MQIQVANWGQNAGNTPQGLGEAMQAQFLGDFAVTGILSLVARERGVPVGMLMHRTRSTAGVAEARQLAMYLMHVVLQRRMAEVGAFFGRDRTTVSHACRVIEDRREDPVFEADVARLEAAIGEIVGCLPTWLRGKGGQHAA</sequence>
<accession>A0AA41UAB7</accession>
<dbReference type="SUPFAM" id="SSF48295">
    <property type="entry name" value="TrpR-like"/>
    <property type="match status" value="1"/>
</dbReference>